<dbReference type="Ensembl" id="ENSOTST00005050548.2">
    <property type="protein sequence ID" value="ENSOTSP00005135570.1"/>
    <property type="gene ID" value="ENSOTSG00005022535.2"/>
</dbReference>
<keyword evidence="3" id="KW-1185">Reference proteome</keyword>
<dbReference type="GO" id="GO:0005856">
    <property type="term" value="C:cytoskeleton"/>
    <property type="evidence" value="ECO:0007669"/>
    <property type="project" value="TreeGrafter"/>
</dbReference>
<organism evidence="2 3">
    <name type="scientific">Oncorhynchus tshawytscha</name>
    <name type="common">Chinook salmon</name>
    <name type="synonym">Salmo tshawytscha</name>
    <dbReference type="NCBI Taxonomy" id="74940"/>
    <lineage>
        <taxon>Eukaryota</taxon>
        <taxon>Metazoa</taxon>
        <taxon>Chordata</taxon>
        <taxon>Craniata</taxon>
        <taxon>Vertebrata</taxon>
        <taxon>Euteleostomi</taxon>
        <taxon>Actinopterygii</taxon>
        <taxon>Neopterygii</taxon>
        <taxon>Teleostei</taxon>
        <taxon>Protacanthopterygii</taxon>
        <taxon>Salmoniformes</taxon>
        <taxon>Salmonidae</taxon>
        <taxon>Salmoninae</taxon>
        <taxon>Oncorhynchus</taxon>
    </lineage>
</organism>
<dbReference type="GeneTree" id="ENSGT01120000277730"/>
<dbReference type="PANTHER" id="PTHR45920">
    <property type="entry name" value="FORMIN HOMOLOGY 2 DOMAIN CONTAINING, ISOFORM I"/>
    <property type="match status" value="1"/>
</dbReference>
<dbReference type="PANTHER" id="PTHR45920:SF3">
    <property type="entry name" value="FH1_FH2 DOMAIN-CONTAINING PROTEIN 3"/>
    <property type="match status" value="1"/>
</dbReference>
<name>A0AAZ3R594_ONCTS</name>
<evidence type="ECO:0000259" key="1">
    <source>
        <dbReference type="Pfam" id="PF18382"/>
    </source>
</evidence>
<sequence>MATFVCRVQLLDDTDPLNSTSDPEPIRPPIAGVHRLLRLYNSNGCDLRKICGSVLFQDDKDLVHEFVGAEADQNYQHYILGGIASNQIKLLSLHASWS</sequence>
<feature type="domain" description="FHOD1 N-terminal GTPase-binding" evidence="1">
    <location>
        <begin position="6"/>
        <end position="35"/>
    </location>
</feature>
<dbReference type="AlphaFoldDB" id="A0AAZ3R594"/>
<dbReference type="GO" id="GO:0055003">
    <property type="term" value="P:cardiac myofibril assembly"/>
    <property type="evidence" value="ECO:0007669"/>
    <property type="project" value="TreeGrafter"/>
</dbReference>
<dbReference type="GO" id="GO:0051015">
    <property type="term" value="F:actin filament binding"/>
    <property type="evidence" value="ECO:0007669"/>
    <property type="project" value="TreeGrafter"/>
</dbReference>
<evidence type="ECO:0000313" key="2">
    <source>
        <dbReference type="Ensembl" id="ENSOTSP00005135570.1"/>
    </source>
</evidence>
<dbReference type="GO" id="GO:0030866">
    <property type="term" value="P:cortical actin cytoskeleton organization"/>
    <property type="evidence" value="ECO:0007669"/>
    <property type="project" value="TreeGrafter"/>
</dbReference>
<reference evidence="2" key="2">
    <citation type="submission" date="2025-08" db="UniProtKB">
        <authorList>
            <consortium name="Ensembl"/>
        </authorList>
    </citation>
    <scope>IDENTIFICATION</scope>
</reference>
<dbReference type="GO" id="GO:0005737">
    <property type="term" value="C:cytoplasm"/>
    <property type="evidence" value="ECO:0007669"/>
    <property type="project" value="TreeGrafter"/>
</dbReference>
<dbReference type="InterPro" id="IPR011989">
    <property type="entry name" value="ARM-like"/>
</dbReference>
<dbReference type="Pfam" id="PF18382">
    <property type="entry name" value="Formin_GBD_N"/>
    <property type="match status" value="1"/>
</dbReference>
<proteinExistence type="predicted"/>
<dbReference type="Proteomes" id="UP000694402">
    <property type="component" value="Unassembled WGS sequence"/>
</dbReference>
<reference evidence="3" key="1">
    <citation type="journal article" date="2018" name="PLoS ONE">
        <title>Chinook salmon (Oncorhynchus tshawytscha) genome and transcriptome.</title>
        <authorList>
            <person name="Christensen K.A."/>
            <person name="Leong J.S."/>
            <person name="Sakhrani D."/>
            <person name="Biagi C.A."/>
            <person name="Minkley D.R."/>
            <person name="Withler R.E."/>
            <person name="Rondeau E.B."/>
            <person name="Koop B.F."/>
            <person name="Devlin R.H."/>
        </authorList>
    </citation>
    <scope>NUCLEOTIDE SEQUENCE [LARGE SCALE GENOMIC DNA]</scope>
</reference>
<dbReference type="InterPro" id="IPR041387">
    <property type="entry name" value="FHOD1_GBD_N"/>
</dbReference>
<dbReference type="GO" id="GO:0045214">
    <property type="term" value="P:sarcomere organization"/>
    <property type="evidence" value="ECO:0007669"/>
    <property type="project" value="TreeGrafter"/>
</dbReference>
<protein>
    <recommendedName>
        <fullName evidence="1">FHOD1 N-terminal GTPase-binding domain-containing protein</fullName>
    </recommendedName>
</protein>
<accession>A0AAZ3R594</accession>
<dbReference type="Gene3D" id="1.25.10.10">
    <property type="entry name" value="Leucine-rich Repeat Variant"/>
    <property type="match status" value="1"/>
</dbReference>
<evidence type="ECO:0000313" key="3">
    <source>
        <dbReference type="Proteomes" id="UP000694402"/>
    </source>
</evidence>
<reference evidence="2" key="3">
    <citation type="submission" date="2025-09" db="UniProtKB">
        <authorList>
            <consortium name="Ensembl"/>
        </authorList>
    </citation>
    <scope>IDENTIFICATION</scope>
</reference>